<keyword evidence="8" id="KW-0560">Oxidoreductase</keyword>
<feature type="domain" description="Tyrosinase copper-binding" evidence="19">
    <location>
        <begin position="206"/>
        <end position="223"/>
    </location>
</feature>
<dbReference type="GeneID" id="118410197"/>
<evidence type="ECO:0000256" key="7">
    <source>
        <dbReference type="ARBA" id="ARBA00022729"/>
    </source>
</evidence>
<dbReference type="OrthoDB" id="5913710at2759"/>
<keyword evidence="5 17" id="KW-0812">Transmembrane</keyword>
<evidence type="ECO:0000256" key="8">
    <source>
        <dbReference type="ARBA" id="ARBA00023002"/>
    </source>
</evidence>
<dbReference type="PRINTS" id="PR00092">
    <property type="entry name" value="TYROSINASE"/>
</dbReference>
<feature type="region of interest" description="Disordered" evidence="16">
    <location>
        <begin position="297"/>
        <end position="320"/>
    </location>
</feature>
<dbReference type="GO" id="GO:0042438">
    <property type="term" value="P:melanin biosynthetic process"/>
    <property type="evidence" value="ECO:0000318"/>
    <property type="project" value="GO_Central"/>
</dbReference>
<dbReference type="SUPFAM" id="SSF48056">
    <property type="entry name" value="Di-copper centre-containing domain"/>
    <property type="match status" value="1"/>
</dbReference>
<dbReference type="InterPro" id="IPR002227">
    <property type="entry name" value="Tyrosinase_Cu-bd"/>
</dbReference>
<protein>
    <recommendedName>
        <fullName evidence="14">Tyrosinase</fullName>
        <ecNumber evidence="4">1.14.18.1</ecNumber>
    </recommendedName>
    <alternativeName>
        <fullName evidence="15">Monophenol monooxygenase</fullName>
    </alternativeName>
</protein>
<comment type="subcellular location">
    <subcellularLocation>
        <location evidence="2">Melanosome membrane</location>
        <topology evidence="2">Single-pass type I membrane protein</topology>
    </subcellularLocation>
</comment>
<evidence type="ECO:0000313" key="21">
    <source>
        <dbReference type="Proteomes" id="UP000001554"/>
    </source>
</evidence>
<sequence length="548" mass="61372">MKALGLLIVLVVIFSRGDAQFPRVCISDDLLEIKECCPIPQGFTEPCGGPGRGHCNDTHIPDVENSVRINEYEVDDRRRWPTVFFGRTCACEGNFMGYDCTRCIWGYSGDDCSIKQKPAVRKNILNLNDEERSKFQRYFNNTKYTTSDFVYALEFKENIRGSQDFASLSVWDFFMATHYYASRATMPPASAEICKEKNECFLDFAHEGVGFPTWHRAYVLEFERAVQEVNDDSDWTLPYWDWSAAEDNQCDICTNDYVGKNDPDGNLDTGSVFANWETICVDLPSFDEATNRTHTKPCNVTEGTGKLKRNPGNADTDSLGESMARLPYTTEVDFALRFSTYDTPPYGRISDCSFRNLLEGYADTSTGKNRQTTTNGTVTVPGAHTLHNHVHIYLDGTMSDVPSAANDPIFFLHHCNVDRLFETWIRRYGTNDLINNQPETGASPGHSRNEYIVPIFPPYSHATIFKRSTELGYDYQELHEEGTDGGSDMGECGVAAQSGVSPRVIGMAVGITLGLVLLAVAVVLFILYGPKMPPRQVEDTGTEMSVQT</sequence>
<organism evidence="21 22">
    <name type="scientific">Branchiostoma floridae</name>
    <name type="common">Florida lancelet</name>
    <name type="synonym">Amphioxus</name>
    <dbReference type="NCBI Taxonomy" id="7739"/>
    <lineage>
        <taxon>Eukaryota</taxon>
        <taxon>Metazoa</taxon>
        <taxon>Chordata</taxon>
        <taxon>Cephalochordata</taxon>
        <taxon>Leptocardii</taxon>
        <taxon>Amphioxiformes</taxon>
        <taxon>Branchiostomatidae</taxon>
        <taxon>Branchiostoma</taxon>
    </lineage>
</organism>
<evidence type="ECO:0000256" key="13">
    <source>
        <dbReference type="ARBA" id="ARBA00023180"/>
    </source>
</evidence>
<dbReference type="PANTHER" id="PTHR11474:SF124">
    <property type="entry name" value="TYROSINASE"/>
    <property type="match status" value="1"/>
</dbReference>
<reference evidence="21" key="1">
    <citation type="journal article" date="2020" name="Nat. Ecol. Evol.">
        <title>Deeply conserved synteny resolves early events in vertebrate evolution.</title>
        <authorList>
            <person name="Simakov O."/>
            <person name="Marletaz F."/>
            <person name="Yue J.X."/>
            <person name="O'Connell B."/>
            <person name="Jenkins J."/>
            <person name="Brandt A."/>
            <person name="Calef R."/>
            <person name="Tung C.H."/>
            <person name="Huang T.K."/>
            <person name="Schmutz J."/>
            <person name="Satoh N."/>
            <person name="Yu J.K."/>
            <person name="Putnam N.H."/>
            <person name="Green R.E."/>
            <person name="Rokhsar D.S."/>
        </authorList>
    </citation>
    <scope>NUCLEOTIDE SEQUENCE [LARGE SCALE GENOMIC DNA]</scope>
    <source>
        <strain evidence="21">S238N-H82</strain>
    </source>
</reference>
<evidence type="ECO:0000256" key="11">
    <source>
        <dbReference type="ARBA" id="ARBA00023101"/>
    </source>
</evidence>
<feature type="domain" description="Tyrosinase copper-binding" evidence="20">
    <location>
        <begin position="407"/>
        <end position="418"/>
    </location>
</feature>
<evidence type="ECO:0000256" key="12">
    <source>
        <dbReference type="ARBA" id="ARBA00023136"/>
    </source>
</evidence>
<dbReference type="PROSITE" id="PS00497">
    <property type="entry name" value="TYROSINASE_1"/>
    <property type="match status" value="1"/>
</dbReference>
<keyword evidence="11" id="KW-0470">Melanin biosynthesis</keyword>
<accession>A0A9J7MHH6</accession>
<dbReference type="PROSITE" id="PS00498">
    <property type="entry name" value="TYROSINASE_2"/>
    <property type="match status" value="1"/>
</dbReference>
<keyword evidence="12 17" id="KW-0472">Membrane</keyword>
<dbReference type="RefSeq" id="XP_035667639.1">
    <property type="nucleotide sequence ID" value="XM_035811746.1"/>
</dbReference>
<keyword evidence="10" id="KW-0503">Monooxygenase</keyword>
<evidence type="ECO:0000256" key="9">
    <source>
        <dbReference type="ARBA" id="ARBA00023008"/>
    </source>
</evidence>
<keyword evidence="13" id="KW-0325">Glycoprotein</keyword>
<comment type="similarity">
    <text evidence="3">Belongs to the tyrosinase family.</text>
</comment>
<evidence type="ECO:0000256" key="2">
    <source>
        <dbReference type="ARBA" id="ARBA00004573"/>
    </source>
</evidence>
<dbReference type="GO" id="GO:0004503">
    <property type="term" value="F:tyrosinase activity"/>
    <property type="evidence" value="ECO:0000318"/>
    <property type="project" value="GO_Central"/>
</dbReference>
<feature type="chain" id="PRO_5039940331" description="Tyrosinase" evidence="18">
    <location>
        <begin position="20"/>
        <end position="548"/>
    </location>
</feature>
<dbReference type="Proteomes" id="UP000001554">
    <property type="component" value="Chromosome 2"/>
</dbReference>
<keyword evidence="6" id="KW-0479">Metal-binding</keyword>
<evidence type="ECO:0000313" key="22">
    <source>
        <dbReference type="RefSeq" id="XP_035667639.1"/>
    </source>
</evidence>
<evidence type="ECO:0000256" key="6">
    <source>
        <dbReference type="ARBA" id="ARBA00022723"/>
    </source>
</evidence>
<evidence type="ECO:0000256" key="5">
    <source>
        <dbReference type="ARBA" id="ARBA00022692"/>
    </source>
</evidence>
<dbReference type="GO" id="GO:0031410">
    <property type="term" value="C:cytoplasmic vesicle"/>
    <property type="evidence" value="ECO:0007669"/>
    <property type="project" value="UniProtKB-ARBA"/>
</dbReference>
<evidence type="ECO:0000259" key="19">
    <source>
        <dbReference type="PROSITE" id="PS00497"/>
    </source>
</evidence>
<evidence type="ECO:0000256" key="16">
    <source>
        <dbReference type="SAM" id="MobiDB-lite"/>
    </source>
</evidence>
<dbReference type="InterPro" id="IPR008922">
    <property type="entry name" value="Di-copper_centre_dom_sf"/>
</dbReference>
<keyword evidence="21" id="KW-1185">Reference proteome</keyword>
<reference evidence="22" key="2">
    <citation type="submission" date="2025-08" db="UniProtKB">
        <authorList>
            <consortium name="RefSeq"/>
        </authorList>
    </citation>
    <scope>IDENTIFICATION</scope>
    <source>
        <strain evidence="22">S238N-H82</strain>
        <tissue evidence="22">Testes</tissue>
    </source>
</reference>
<dbReference type="GO" id="GO:0043473">
    <property type="term" value="P:pigmentation"/>
    <property type="evidence" value="ECO:0000318"/>
    <property type="project" value="GO_Central"/>
</dbReference>
<evidence type="ECO:0000259" key="20">
    <source>
        <dbReference type="PROSITE" id="PS00498"/>
    </source>
</evidence>
<evidence type="ECO:0000256" key="15">
    <source>
        <dbReference type="ARBA" id="ARBA00042251"/>
    </source>
</evidence>
<evidence type="ECO:0000256" key="3">
    <source>
        <dbReference type="ARBA" id="ARBA00009928"/>
    </source>
</evidence>
<keyword evidence="17" id="KW-1133">Transmembrane helix</keyword>
<dbReference type="KEGG" id="bfo:118410197"/>
<dbReference type="Pfam" id="PF00264">
    <property type="entry name" value="Tyrosinase"/>
    <property type="match status" value="1"/>
</dbReference>
<evidence type="ECO:0000256" key="14">
    <source>
        <dbReference type="ARBA" id="ARBA00039304"/>
    </source>
</evidence>
<evidence type="ECO:0000256" key="10">
    <source>
        <dbReference type="ARBA" id="ARBA00023033"/>
    </source>
</evidence>
<dbReference type="AlphaFoldDB" id="A0A9J7MHH6"/>
<evidence type="ECO:0000256" key="18">
    <source>
        <dbReference type="SAM" id="SignalP"/>
    </source>
</evidence>
<dbReference type="InterPro" id="IPR050316">
    <property type="entry name" value="Tyrosinase/Hemocyanin"/>
</dbReference>
<dbReference type="GO" id="GO:0046872">
    <property type="term" value="F:metal ion binding"/>
    <property type="evidence" value="ECO:0007669"/>
    <property type="project" value="UniProtKB-KW"/>
</dbReference>
<proteinExistence type="inferred from homology"/>
<dbReference type="OMA" id="YSHATIF"/>
<name>A0A9J7MHH6_BRAFL</name>
<evidence type="ECO:0000256" key="1">
    <source>
        <dbReference type="ARBA" id="ARBA00001973"/>
    </source>
</evidence>
<keyword evidence="9" id="KW-0186">Copper</keyword>
<gene>
    <name evidence="22" type="primary">LOC118410197</name>
</gene>
<keyword evidence="7 18" id="KW-0732">Signal</keyword>
<dbReference type="PANTHER" id="PTHR11474">
    <property type="entry name" value="TYROSINASE FAMILY MEMBER"/>
    <property type="match status" value="1"/>
</dbReference>
<feature type="signal peptide" evidence="18">
    <location>
        <begin position="1"/>
        <end position="19"/>
    </location>
</feature>
<dbReference type="EC" id="1.14.18.1" evidence="4"/>
<evidence type="ECO:0000256" key="17">
    <source>
        <dbReference type="SAM" id="Phobius"/>
    </source>
</evidence>
<dbReference type="Gene3D" id="1.10.1280.10">
    <property type="entry name" value="Di-copper center containing domain from catechol oxidase"/>
    <property type="match status" value="1"/>
</dbReference>
<comment type="cofactor">
    <cofactor evidence="1">
        <name>Cu(2+)</name>
        <dbReference type="ChEBI" id="CHEBI:29036"/>
    </cofactor>
</comment>
<evidence type="ECO:0000256" key="4">
    <source>
        <dbReference type="ARBA" id="ARBA00011906"/>
    </source>
</evidence>
<feature type="transmembrane region" description="Helical" evidence="17">
    <location>
        <begin position="504"/>
        <end position="528"/>
    </location>
</feature>